<keyword evidence="10 13" id="KW-0067">ATP-binding</keyword>
<comment type="pathway">
    <text evidence="2 13">Glycolipid biosynthesis; lipid IV(A) biosynthesis; lipid IV(A) from (3R)-3-hydroxytetradecanoyl-[acyl-carrier-protein] and UDP-N-acetyl-alpha-D-glucosamine: step 6/6.</text>
</comment>
<dbReference type="AlphaFoldDB" id="M3GXL3"/>
<dbReference type="UniPathway" id="UPA00359">
    <property type="reaction ID" value="UER00482"/>
</dbReference>
<keyword evidence="15" id="KW-0812">Transmembrane</keyword>
<dbReference type="GO" id="GO:0005524">
    <property type="term" value="F:ATP binding"/>
    <property type="evidence" value="ECO:0007669"/>
    <property type="project" value="UniProtKB-UniRule"/>
</dbReference>
<evidence type="ECO:0000256" key="15">
    <source>
        <dbReference type="SAM" id="Phobius"/>
    </source>
</evidence>
<evidence type="ECO:0000313" key="17">
    <source>
        <dbReference type="Proteomes" id="UP000011770"/>
    </source>
</evidence>
<evidence type="ECO:0000256" key="11">
    <source>
        <dbReference type="ARBA" id="ARBA00023098"/>
    </source>
</evidence>
<evidence type="ECO:0000313" key="16">
    <source>
        <dbReference type="EMBL" id="EMF81245.1"/>
    </source>
</evidence>
<dbReference type="HAMAP" id="MF_00409">
    <property type="entry name" value="LpxK"/>
    <property type="match status" value="1"/>
</dbReference>
<evidence type="ECO:0000256" key="5">
    <source>
        <dbReference type="ARBA" id="ARBA00022516"/>
    </source>
</evidence>
<sequence length="354" mass="41258">MLKTFLLMKSFSPLSFLHVALFPILYVLSFIYRVLFLFDQRLTEKKKLSGAFVISVGNISMGGTGKTPFSIYLAKLIHKKFPEKKIVLLSRGYGATGSKHGHRVSQQSSPREAGDEPLLLKKHLPFAEVWIGRDRHSTYLRFKEELKMKENPIVILDDGFQHHALERDVDIVLLDSSRIRKERFLIPAGSLREPISSLLRADWIVFSKYELSAESIVRNIQRKFSKRILRFSLEPDKLLSPDLRMDSPKIFYDKKVYAFTGIGNPEIFFSMIRKFQPVELETRTFRDHYSYTIEDENALETIAKNYDYLVCTEKDFIKISKSPKNLKILLLESKLDKEERFGSFLKKRLMLKTF</sequence>
<keyword evidence="15" id="KW-0472">Membrane</keyword>
<gene>
    <name evidence="13 16" type="primary">lpxK</name>
    <name evidence="16" type="ORF">LEP1GSC188_2710</name>
</gene>
<dbReference type="SUPFAM" id="SSF52540">
    <property type="entry name" value="P-loop containing nucleoside triphosphate hydrolases"/>
    <property type="match status" value="1"/>
</dbReference>
<keyword evidence="15" id="KW-1133">Transmembrane helix</keyword>
<accession>M3GXL3</accession>
<dbReference type="InterPro" id="IPR003758">
    <property type="entry name" value="LpxK"/>
</dbReference>
<name>M3GXL3_9LEPT</name>
<evidence type="ECO:0000256" key="10">
    <source>
        <dbReference type="ARBA" id="ARBA00022840"/>
    </source>
</evidence>
<dbReference type="PANTHER" id="PTHR42724:SF1">
    <property type="entry name" value="TETRAACYLDISACCHARIDE 4'-KINASE, MITOCHONDRIAL-RELATED"/>
    <property type="match status" value="1"/>
</dbReference>
<dbReference type="Pfam" id="PF02606">
    <property type="entry name" value="LpxK"/>
    <property type="match status" value="1"/>
</dbReference>
<evidence type="ECO:0000256" key="4">
    <source>
        <dbReference type="ARBA" id="ARBA00016436"/>
    </source>
</evidence>
<feature type="binding site" evidence="13">
    <location>
        <begin position="60"/>
        <end position="67"/>
    </location>
    <ligand>
        <name>ATP</name>
        <dbReference type="ChEBI" id="CHEBI:30616"/>
    </ligand>
</feature>
<evidence type="ECO:0000256" key="9">
    <source>
        <dbReference type="ARBA" id="ARBA00022777"/>
    </source>
</evidence>
<comment type="catalytic activity">
    <reaction evidence="13">
        <text>a lipid A disaccharide + ATP = a lipid IVA + ADP + H(+)</text>
        <dbReference type="Rhea" id="RHEA:67840"/>
        <dbReference type="ChEBI" id="CHEBI:15378"/>
        <dbReference type="ChEBI" id="CHEBI:30616"/>
        <dbReference type="ChEBI" id="CHEBI:176343"/>
        <dbReference type="ChEBI" id="CHEBI:176425"/>
        <dbReference type="ChEBI" id="CHEBI:456216"/>
        <dbReference type="EC" id="2.7.1.130"/>
    </reaction>
</comment>
<dbReference type="InterPro" id="IPR027417">
    <property type="entry name" value="P-loop_NTPase"/>
</dbReference>
<dbReference type="GO" id="GO:0009029">
    <property type="term" value="F:lipid-A 4'-kinase activity"/>
    <property type="evidence" value="ECO:0007669"/>
    <property type="project" value="UniProtKB-UniRule"/>
</dbReference>
<feature type="region of interest" description="Disordered" evidence="14">
    <location>
        <begin position="95"/>
        <end position="114"/>
    </location>
</feature>
<evidence type="ECO:0000256" key="14">
    <source>
        <dbReference type="SAM" id="MobiDB-lite"/>
    </source>
</evidence>
<keyword evidence="8 13" id="KW-0547">Nucleotide-binding</keyword>
<evidence type="ECO:0000256" key="13">
    <source>
        <dbReference type="HAMAP-Rule" id="MF_00409"/>
    </source>
</evidence>
<dbReference type="NCBIfam" id="TIGR00682">
    <property type="entry name" value="lpxK"/>
    <property type="match status" value="1"/>
</dbReference>
<proteinExistence type="inferred from homology"/>
<protein>
    <recommendedName>
        <fullName evidence="4 13">Tetraacyldisaccharide 4'-kinase</fullName>
        <ecNumber evidence="3 13">2.7.1.130</ecNumber>
    </recommendedName>
    <alternativeName>
        <fullName evidence="12 13">Lipid A 4'-kinase</fullName>
    </alternativeName>
</protein>
<organism evidence="16 17">
    <name type="scientific">Leptospira weilii serovar Topaz str. LT2116</name>
    <dbReference type="NCBI Taxonomy" id="1088540"/>
    <lineage>
        <taxon>Bacteria</taxon>
        <taxon>Pseudomonadati</taxon>
        <taxon>Spirochaetota</taxon>
        <taxon>Spirochaetia</taxon>
        <taxon>Leptospirales</taxon>
        <taxon>Leptospiraceae</taxon>
        <taxon>Leptospira</taxon>
    </lineage>
</organism>
<keyword evidence="9 13" id="KW-0418">Kinase</keyword>
<reference evidence="16 17" key="1">
    <citation type="submission" date="2013-01" db="EMBL/GenBank/DDBJ databases">
        <authorList>
            <person name="Harkins D.M."/>
            <person name="Durkin A.S."/>
            <person name="Brinkac L.M."/>
            <person name="Haft D.H."/>
            <person name="Selengut J.D."/>
            <person name="Sanka R."/>
            <person name="DePew J."/>
            <person name="Purushe J."/>
            <person name="Tulsiani S.M."/>
            <person name="Graham G.C."/>
            <person name="Burns M.-A."/>
            <person name="Dohnt M.F."/>
            <person name="Smythe L.D."/>
            <person name="McKay D.B."/>
            <person name="Craig S.B."/>
            <person name="Vinetz J.M."/>
            <person name="Sutton G.G."/>
            <person name="Nierman W.C."/>
            <person name="Fouts D.E."/>
        </authorList>
    </citation>
    <scope>NUCLEOTIDE SEQUENCE [LARGE SCALE GENOMIC DNA]</scope>
    <source>
        <strain evidence="16 17">LT2116</strain>
    </source>
</reference>
<comment type="similarity">
    <text evidence="13">Belongs to the LpxK family.</text>
</comment>
<evidence type="ECO:0000256" key="7">
    <source>
        <dbReference type="ARBA" id="ARBA00022679"/>
    </source>
</evidence>
<evidence type="ECO:0000256" key="3">
    <source>
        <dbReference type="ARBA" id="ARBA00012071"/>
    </source>
</evidence>
<dbReference type="EC" id="2.7.1.130" evidence="3 13"/>
<feature type="transmembrane region" description="Helical" evidence="15">
    <location>
        <begin position="16"/>
        <end position="38"/>
    </location>
</feature>
<evidence type="ECO:0000256" key="2">
    <source>
        <dbReference type="ARBA" id="ARBA00004870"/>
    </source>
</evidence>
<evidence type="ECO:0000256" key="12">
    <source>
        <dbReference type="ARBA" id="ARBA00029757"/>
    </source>
</evidence>
<evidence type="ECO:0000256" key="8">
    <source>
        <dbReference type="ARBA" id="ARBA00022741"/>
    </source>
</evidence>
<comment type="function">
    <text evidence="1 13">Transfers the gamma-phosphate of ATP to the 4'-position of a tetraacyldisaccharide 1-phosphate intermediate (termed DS-1-P) to form tetraacyldisaccharide 1,4'-bis-phosphate (lipid IVA).</text>
</comment>
<keyword evidence="5 13" id="KW-0444">Lipid biosynthesis</keyword>
<dbReference type="GO" id="GO:0009244">
    <property type="term" value="P:lipopolysaccharide core region biosynthetic process"/>
    <property type="evidence" value="ECO:0007669"/>
    <property type="project" value="TreeGrafter"/>
</dbReference>
<keyword evidence="7 13" id="KW-0808">Transferase</keyword>
<dbReference type="GO" id="GO:0005886">
    <property type="term" value="C:plasma membrane"/>
    <property type="evidence" value="ECO:0007669"/>
    <property type="project" value="TreeGrafter"/>
</dbReference>
<dbReference type="PANTHER" id="PTHR42724">
    <property type="entry name" value="TETRAACYLDISACCHARIDE 4'-KINASE"/>
    <property type="match status" value="1"/>
</dbReference>
<dbReference type="EMBL" id="AHOR02000037">
    <property type="protein sequence ID" value="EMF81245.1"/>
    <property type="molecule type" value="Genomic_DNA"/>
</dbReference>
<keyword evidence="11 13" id="KW-0443">Lipid metabolism</keyword>
<evidence type="ECO:0000256" key="6">
    <source>
        <dbReference type="ARBA" id="ARBA00022556"/>
    </source>
</evidence>
<dbReference type="Proteomes" id="UP000011770">
    <property type="component" value="Unassembled WGS sequence"/>
</dbReference>
<evidence type="ECO:0000256" key="1">
    <source>
        <dbReference type="ARBA" id="ARBA00002274"/>
    </source>
</evidence>
<comment type="caution">
    <text evidence="16">The sequence shown here is derived from an EMBL/GenBank/DDBJ whole genome shotgun (WGS) entry which is preliminary data.</text>
</comment>
<keyword evidence="6 13" id="KW-0441">Lipid A biosynthesis</keyword>
<dbReference type="GO" id="GO:0009245">
    <property type="term" value="P:lipid A biosynthetic process"/>
    <property type="evidence" value="ECO:0007669"/>
    <property type="project" value="UniProtKB-UniRule"/>
</dbReference>